<dbReference type="InterPro" id="IPR011626">
    <property type="entry name" value="Alpha-macroglobulin_TED"/>
</dbReference>
<dbReference type="Gene3D" id="1.50.10.20">
    <property type="match status" value="1"/>
</dbReference>
<dbReference type="GO" id="GO:0004866">
    <property type="term" value="F:endopeptidase inhibitor activity"/>
    <property type="evidence" value="ECO:0007669"/>
    <property type="project" value="TreeGrafter"/>
</dbReference>
<name>A0A061I1U2_CRIGR</name>
<dbReference type="InterPro" id="IPR008930">
    <property type="entry name" value="Terpenoid_cyclase/PrenylTrfase"/>
</dbReference>
<dbReference type="PANTHER" id="PTHR11412">
    <property type="entry name" value="MACROGLOBULIN / COMPLEMENT"/>
    <property type="match status" value="1"/>
</dbReference>
<proteinExistence type="predicted"/>
<evidence type="ECO:0000259" key="1">
    <source>
        <dbReference type="Pfam" id="PF07678"/>
    </source>
</evidence>
<dbReference type="GO" id="GO:0002020">
    <property type="term" value="F:protease binding"/>
    <property type="evidence" value="ECO:0007669"/>
    <property type="project" value="TreeGrafter"/>
</dbReference>
<accession>A0A061I1U2</accession>
<dbReference type="GO" id="GO:0005615">
    <property type="term" value="C:extracellular space"/>
    <property type="evidence" value="ECO:0007669"/>
    <property type="project" value="InterPro"/>
</dbReference>
<organism evidence="2 3">
    <name type="scientific">Cricetulus griseus</name>
    <name type="common">Chinese hamster</name>
    <name type="synonym">Cricetulus barabensis griseus</name>
    <dbReference type="NCBI Taxonomy" id="10029"/>
    <lineage>
        <taxon>Eukaryota</taxon>
        <taxon>Metazoa</taxon>
        <taxon>Chordata</taxon>
        <taxon>Craniata</taxon>
        <taxon>Vertebrata</taxon>
        <taxon>Euteleostomi</taxon>
        <taxon>Mammalia</taxon>
        <taxon>Eutheria</taxon>
        <taxon>Euarchontoglires</taxon>
        <taxon>Glires</taxon>
        <taxon>Rodentia</taxon>
        <taxon>Myomorpha</taxon>
        <taxon>Muroidea</taxon>
        <taxon>Cricetidae</taxon>
        <taxon>Cricetinae</taxon>
        <taxon>Cricetulus</taxon>
    </lineage>
</organism>
<dbReference type="MEROPS" id="I39.004"/>
<feature type="non-terminal residue" evidence="2">
    <location>
        <position position="1"/>
    </location>
</feature>
<dbReference type="EMBL" id="KE682735">
    <property type="protein sequence ID" value="ERE66194.1"/>
    <property type="molecule type" value="Genomic_DNA"/>
</dbReference>
<gene>
    <name evidence="2" type="ORF">H671_8g19626</name>
</gene>
<dbReference type="AlphaFoldDB" id="A0A061I1U2"/>
<dbReference type="SUPFAM" id="SSF48239">
    <property type="entry name" value="Terpenoid cyclases/Protein prenyltransferases"/>
    <property type="match status" value="1"/>
</dbReference>
<evidence type="ECO:0000313" key="3">
    <source>
        <dbReference type="Proteomes" id="UP000030759"/>
    </source>
</evidence>
<reference evidence="3" key="1">
    <citation type="journal article" date="2013" name="Nat. Biotechnol.">
        <title>Chinese hamster genome sequenced from sorted chromosomes.</title>
        <authorList>
            <person name="Brinkrolf K."/>
            <person name="Rupp O."/>
            <person name="Laux H."/>
            <person name="Kollin F."/>
            <person name="Ernst W."/>
            <person name="Linke B."/>
            <person name="Kofler R."/>
            <person name="Romand S."/>
            <person name="Hesse F."/>
            <person name="Budach W.E."/>
            <person name="Galosy S."/>
            <person name="Muller D."/>
            <person name="Noll T."/>
            <person name="Wienberg J."/>
            <person name="Jostock T."/>
            <person name="Leonard M."/>
            <person name="Grillari J."/>
            <person name="Tauch A."/>
            <person name="Goesmann A."/>
            <person name="Helk B."/>
            <person name="Mott J.E."/>
            <person name="Puhler A."/>
            <person name="Borth N."/>
        </authorList>
    </citation>
    <scope>NUCLEOTIDE SEQUENCE [LARGE SCALE GENOMIC DNA]</scope>
    <source>
        <strain evidence="3">17A/GY</strain>
    </source>
</reference>
<feature type="domain" description="Alpha-macroglobulin-like TED" evidence="1">
    <location>
        <begin position="1"/>
        <end position="135"/>
    </location>
</feature>
<protein>
    <submittedName>
        <fullName evidence="2">Murinoglobulin-1-like protein</fullName>
    </submittedName>
</protein>
<dbReference type="InterPro" id="IPR050473">
    <property type="entry name" value="A2M/Complement_sys"/>
</dbReference>
<evidence type="ECO:0000313" key="2">
    <source>
        <dbReference type="EMBL" id="ERE66194.1"/>
    </source>
</evidence>
<dbReference type="PANTHER" id="PTHR11412:SF133">
    <property type="entry name" value="MURINOGLOBULIN-1-RELATED"/>
    <property type="match status" value="1"/>
</dbReference>
<dbReference type="Pfam" id="PF07678">
    <property type="entry name" value="TED_complement"/>
    <property type="match status" value="1"/>
</dbReference>
<sequence>HPVVSKALTCLESSWKTIQQEGNGNFVYTKALLAYAFALAGNQDKRNEILKSLDNEAIKEENSIHWERPQKPMQSERSLYKLQAPSAEVEMNAYVLLTLLTAQPAPTPEDLDVALRIVKWLTKQQNSLGGFSSTQVSDFPQSPYAMRGFKQQMQEQ</sequence>
<dbReference type="Proteomes" id="UP000030759">
    <property type="component" value="Unassembled WGS sequence"/>
</dbReference>